<dbReference type="Proteomes" id="UP000765509">
    <property type="component" value="Unassembled WGS sequence"/>
</dbReference>
<keyword evidence="2" id="KW-1185">Reference proteome</keyword>
<gene>
    <name evidence="1" type="ORF">O181_003945</name>
</gene>
<comment type="caution">
    <text evidence="1">The sequence shown here is derived from an EMBL/GenBank/DDBJ whole genome shotgun (WGS) entry which is preliminary data.</text>
</comment>
<accession>A0A9Q3GEE3</accession>
<name>A0A9Q3GEE3_9BASI</name>
<evidence type="ECO:0000313" key="2">
    <source>
        <dbReference type="Proteomes" id="UP000765509"/>
    </source>
</evidence>
<dbReference type="OrthoDB" id="2514346at2759"/>
<proteinExistence type="predicted"/>
<evidence type="ECO:0000313" key="1">
    <source>
        <dbReference type="EMBL" id="MBW0464230.1"/>
    </source>
</evidence>
<dbReference type="EMBL" id="AVOT02000732">
    <property type="protein sequence ID" value="MBW0464230.1"/>
    <property type="molecule type" value="Genomic_DNA"/>
</dbReference>
<protein>
    <submittedName>
        <fullName evidence="1">Uncharacterized protein</fullName>
    </submittedName>
</protein>
<sequence length="136" mass="15940">MKAPDSLDGTETYKLRGFIESCQLIFHNDLANFFSDRKKVLYSTSFLTGRAGKCIKPFPSNIYNEDPSFLLNNWQLFETQVRKAEQELKYLRMKESGQVSLYIVDFGSLMSRIGDWGKRPMFMCIEEAWHQDCWTN</sequence>
<organism evidence="1 2">
    <name type="scientific">Austropuccinia psidii MF-1</name>
    <dbReference type="NCBI Taxonomy" id="1389203"/>
    <lineage>
        <taxon>Eukaryota</taxon>
        <taxon>Fungi</taxon>
        <taxon>Dikarya</taxon>
        <taxon>Basidiomycota</taxon>
        <taxon>Pucciniomycotina</taxon>
        <taxon>Pucciniomycetes</taxon>
        <taxon>Pucciniales</taxon>
        <taxon>Sphaerophragmiaceae</taxon>
        <taxon>Austropuccinia</taxon>
    </lineage>
</organism>
<dbReference type="AlphaFoldDB" id="A0A9Q3GEE3"/>
<reference evidence="1" key="1">
    <citation type="submission" date="2021-03" db="EMBL/GenBank/DDBJ databases">
        <title>Draft genome sequence of rust myrtle Austropuccinia psidii MF-1, a brazilian biotype.</title>
        <authorList>
            <person name="Quecine M.C."/>
            <person name="Pachon D.M.R."/>
            <person name="Bonatelli M.L."/>
            <person name="Correr F.H."/>
            <person name="Franceschini L.M."/>
            <person name="Leite T.F."/>
            <person name="Margarido G.R.A."/>
            <person name="Almeida C.A."/>
            <person name="Ferrarezi J.A."/>
            <person name="Labate C.A."/>
        </authorList>
    </citation>
    <scope>NUCLEOTIDE SEQUENCE</scope>
    <source>
        <strain evidence="1">MF-1</strain>
    </source>
</reference>